<accession>A0A0E3BVH0</accession>
<evidence type="ECO:0000313" key="2">
    <source>
        <dbReference type="Proteomes" id="UP000029549"/>
    </source>
</evidence>
<dbReference type="EMBL" id="AWTP01000107">
    <property type="protein sequence ID" value="KGH12161.1"/>
    <property type="molecule type" value="Genomic_DNA"/>
</dbReference>
<comment type="caution">
    <text evidence="1">The sequence shown here is derived from an EMBL/GenBank/DDBJ whole genome shotgun (WGS) entry which is preliminary data.</text>
</comment>
<gene>
    <name evidence="1" type="ORF">P608_11390</name>
</gene>
<dbReference type="AlphaFoldDB" id="A0A0E3BVH0"/>
<keyword evidence="2" id="KW-1185">Reference proteome</keyword>
<proteinExistence type="predicted"/>
<name>A0A0E3BVH0_9BURK</name>
<sequence>MESGGFSVSERFSPAAALQLAEALRRAAERAMCIADANQQTAGKGGAA</sequence>
<organism evidence="1 2">
    <name type="scientific">Comamonas thiooxydans</name>
    <dbReference type="NCBI Taxonomy" id="363952"/>
    <lineage>
        <taxon>Bacteria</taxon>
        <taxon>Pseudomonadati</taxon>
        <taxon>Pseudomonadota</taxon>
        <taxon>Betaproteobacteria</taxon>
        <taxon>Burkholderiales</taxon>
        <taxon>Comamonadaceae</taxon>
        <taxon>Comamonas</taxon>
    </lineage>
</organism>
<dbReference type="Proteomes" id="UP000029549">
    <property type="component" value="Unassembled WGS sequence"/>
</dbReference>
<protein>
    <submittedName>
        <fullName evidence="1">Uncharacterized protein</fullName>
    </submittedName>
</protein>
<reference evidence="1 2" key="1">
    <citation type="submission" date="2013-09" db="EMBL/GenBank/DDBJ databases">
        <title>High correlation between genotypes and phenotypes of environmental bacteria Comamonas testosteroni strains.</title>
        <authorList>
            <person name="Liu L."/>
            <person name="Zhu W."/>
            <person name="Xia X."/>
            <person name="Xu B."/>
            <person name="Luo M."/>
            <person name="Wang G."/>
        </authorList>
    </citation>
    <scope>NUCLEOTIDE SEQUENCE [LARGE SCALE GENOMIC DNA]</scope>
    <source>
        <strain evidence="1 2">DF2</strain>
    </source>
</reference>
<evidence type="ECO:0000313" key="1">
    <source>
        <dbReference type="EMBL" id="KGH12161.1"/>
    </source>
</evidence>